<reference evidence="2" key="1">
    <citation type="submission" date="2012-11" db="EMBL/GenBank/DDBJ databases">
        <authorList>
            <person name="Lucero-Rivera Y.E."/>
            <person name="Tovar-Ramirez D."/>
        </authorList>
    </citation>
    <scope>NUCLEOTIDE SEQUENCE [LARGE SCALE GENOMIC DNA]</scope>
    <source>
        <strain evidence="2">Araruama</strain>
    </source>
</reference>
<organism evidence="1 2">
    <name type="scientific">Candidatus Magnetoglobus multicellularis str. Araruama</name>
    <dbReference type="NCBI Taxonomy" id="890399"/>
    <lineage>
        <taxon>Bacteria</taxon>
        <taxon>Pseudomonadati</taxon>
        <taxon>Thermodesulfobacteriota</taxon>
        <taxon>Desulfobacteria</taxon>
        <taxon>Desulfobacterales</taxon>
        <taxon>Desulfobacteraceae</taxon>
        <taxon>Candidatus Magnetoglobus</taxon>
    </lineage>
</organism>
<proteinExistence type="predicted"/>
<protein>
    <submittedName>
        <fullName evidence="1">Uncharacterized protein</fullName>
    </submittedName>
</protein>
<dbReference type="Proteomes" id="UP000189670">
    <property type="component" value="Unassembled WGS sequence"/>
</dbReference>
<comment type="caution">
    <text evidence="1">The sequence shown here is derived from an EMBL/GenBank/DDBJ whole genome shotgun (WGS) entry which is preliminary data.</text>
</comment>
<evidence type="ECO:0000313" key="1">
    <source>
        <dbReference type="EMBL" id="ETR73841.1"/>
    </source>
</evidence>
<gene>
    <name evidence="1" type="ORF">OMM_06705</name>
</gene>
<accession>A0A1V1PG25</accession>
<name>A0A1V1PG25_9BACT</name>
<evidence type="ECO:0000313" key="2">
    <source>
        <dbReference type="Proteomes" id="UP000189670"/>
    </source>
</evidence>
<dbReference type="EMBL" id="ATBP01000036">
    <property type="protein sequence ID" value="ETR73841.1"/>
    <property type="molecule type" value="Genomic_DNA"/>
</dbReference>
<sequence length="78" mass="9405">MKNNIQMVEDQDNFIQSLDIERLREIENQSKCLFQNDNLLQENCYDDDLRYSNIDEYIQNMQLAELRTLEKIVNCLSK</sequence>
<dbReference type="AlphaFoldDB" id="A0A1V1PG25"/>